<dbReference type="SMART" id="SM00283">
    <property type="entry name" value="MA"/>
    <property type="match status" value="1"/>
</dbReference>
<name>A0A418SE04_9RHOB</name>
<gene>
    <name evidence="6" type="ORF">PSAL_007490</name>
</gene>
<dbReference type="Proteomes" id="UP000283786">
    <property type="component" value="Chromosome"/>
</dbReference>
<evidence type="ECO:0000313" key="7">
    <source>
        <dbReference type="Proteomes" id="UP000283786"/>
    </source>
</evidence>
<evidence type="ECO:0000313" key="6">
    <source>
        <dbReference type="EMBL" id="QPM89528.1"/>
    </source>
</evidence>
<evidence type="ECO:0000256" key="2">
    <source>
        <dbReference type="ARBA" id="ARBA00022500"/>
    </source>
</evidence>
<dbReference type="Gene3D" id="1.10.287.950">
    <property type="entry name" value="Methyl-accepting chemotaxis protein"/>
    <property type="match status" value="1"/>
</dbReference>
<dbReference type="GO" id="GO:0007165">
    <property type="term" value="P:signal transduction"/>
    <property type="evidence" value="ECO:0007669"/>
    <property type="project" value="InterPro"/>
</dbReference>
<dbReference type="Pfam" id="PF00015">
    <property type="entry name" value="MCPsignal"/>
    <property type="match status" value="1"/>
</dbReference>
<dbReference type="FunFam" id="1.10.287.950:FF:000001">
    <property type="entry name" value="Methyl-accepting chemotaxis sensory transducer"/>
    <property type="match status" value="1"/>
</dbReference>
<evidence type="ECO:0000259" key="5">
    <source>
        <dbReference type="PROSITE" id="PS50885"/>
    </source>
</evidence>
<dbReference type="PROSITE" id="PS50885">
    <property type="entry name" value="HAMP"/>
    <property type="match status" value="1"/>
</dbReference>
<dbReference type="InterPro" id="IPR051310">
    <property type="entry name" value="MCP_chemotaxis"/>
</dbReference>
<dbReference type="InterPro" id="IPR004089">
    <property type="entry name" value="MCPsignal_dom"/>
</dbReference>
<accession>A0A418SE04</accession>
<reference evidence="6 7" key="1">
    <citation type="submission" date="2020-08" db="EMBL/GenBank/DDBJ databases">
        <title>Genome sequence of Rhodobacteraceae bacterium Lw-13e.</title>
        <authorList>
            <person name="Poehlein A."/>
            <person name="Wolter L."/>
            <person name="Daniel R."/>
            <person name="Brinkhoff T."/>
        </authorList>
    </citation>
    <scope>NUCLEOTIDE SEQUENCE [LARGE SCALE GENOMIC DNA]</scope>
    <source>
        <strain evidence="6 7">Lw-13e</strain>
    </source>
</reference>
<dbReference type="PANTHER" id="PTHR43531">
    <property type="entry name" value="PROTEIN ICFG"/>
    <property type="match status" value="1"/>
</dbReference>
<dbReference type="InterPro" id="IPR003660">
    <property type="entry name" value="HAMP_dom"/>
</dbReference>
<dbReference type="GO" id="GO:0006935">
    <property type="term" value="P:chemotaxis"/>
    <property type="evidence" value="ECO:0007669"/>
    <property type="project" value="UniProtKB-KW"/>
</dbReference>
<comment type="subcellular location">
    <subcellularLocation>
        <location evidence="1">Membrane</location>
    </subcellularLocation>
</comment>
<dbReference type="EMBL" id="CP060436">
    <property type="protein sequence ID" value="QPM89528.1"/>
    <property type="molecule type" value="Genomic_DNA"/>
</dbReference>
<dbReference type="CDD" id="cd11386">
    <property type="entry name" value="MCP_signal"/>
    <property type="match status" value="1"/>
</dbReference>
<evidence type="ECO:0000259" key="4">
    <source>
        <dbReference type="PROSITE" id="PS50111"/>
    </source>
</evidence>
<dbReference type="AlphaFoldDB" id="A0A418SE04"/>
<organism evidence="6 7">
    <name type="scientific">Pseudooceanicola algae</name>
    <dbReference type="NCBI Taxonomy" id="1537215"/>
    <lineage>
        <taxon>Bacteria</taxon>
        <taxon>Pseudomonadati</taxon>
        <taxon>Pseudomonadota</taxon>
        <taxon>Alphaproteobacteria</taxon>
        <taxon>Rhodobacterales</taxon>
        <taxon>Paracoccaceae</taxon>
        <taxon>Pseudooceanicola</taxon>
    </lineage>
</organism>
<comment type="similarity">
    <text evidence="3">Belongs to the methyl-accepting chemotaxis (MCP) protein family.</text>
</comment>
<feature type="domain" description="HAMP" evidence="5">
    <location>
        <begin position="257"/>
        <end position="294"/>
    </location>
</feature>
<protein>
    <submittedName>
        <fullName evidence="6">Uncharacterized protein</fullName>
    </submittedName>
</protein>
<dbReference type="SUPFAM" id="SSF58104">
    <property type="entry name" value="Methyl-accepting chemotaxis protein (MCP) signaling domain"/>
    <property type="match status" value="1"/>
</dbReference>
<sequence length="569" mass="60743">MRIVAWVTIGLIVLVSGAAILIGNPAAWIITLLSMGVAGSAVLALRMEGRTGRILLSLCLVGQCILLNAAMVGHPMQPDSHMLYFTALTAIATLSSRPALLAALGLISVHHVIAASLFPTLTFLTTDLWFNLMRAGFHWVAAVLAVGNLLLIVRIRLIQTVHAERRAKKLEGAMAEAQSALADAEEQHREAAEAKTRAEKALAAAAESQAQVEEALKNAEKNAEAARRAEEKTTRMRLQHEAEIEDVISHLQEKLFRMAEGDLTTRIERPLPPAFAELSQSFNVGVSRLEDALVEIRSEVTSIQVQSQGINNAAEDLGRRTEKQVTTLSETATTLQQLTELIRGIASDTGAARTATEETRGEAVSGTDVMENTVTAMDKIEGSSAEIRNIITVIDDIAFQTNLLALNAGVEAARAGEAGRGFAVVANEVRALAQRSSNAAKEIDTLINDSASHVALGVGLVKNTGNVLAGIRDAVEHTAERMEAVADATQDQSRGLTEVNSAIRELESFTQSNATIFAETLTANAELFETTKALSDRVGQFRIKGQPDAGGRGQSTFANSARPSAKARA</sequence>
<dbReference type="KEGG" id="palw:PSAL_007490"/>
<dbReference type="GO" id="GO:0016020">
    <property type="term" value="C:membrane"/>
    <property type="evidence" value="ECO:0007669"/>
    <property type="project" value="UniProtKB-SubCell"/>
</dbReference>
<keyword evidence="2" id="KW-0145">Chemotaxis</keyword>
<proteinExistence type="inferred from homology"/>
<evidence type="ECO:0000256" key="1">
    <source>
        <dbReference type="ARBA" id="ARBA00004370"/>
    </source>
</evidence>
<keyword evidence="7" id="KW-1185">Reference proteome</keyword>
<evidence type="ECO:0000256" key="3">
    <source>
        <dbReference type="ARBA" id="ARBA00029447"/>
    </source>
</evidence>
<dbReference type="PROSITE" id="PS50111">
    <property type="entry name" value="CHEMOTAXIS_TRANSDUC_2"/>
    <property type="match status" value="1"/>
</dbReference>
<feature type="domain" description="Methyl-accepting transducer" evidence="4">
    <location>
        <begin position="299"/>
        <end position="528"/>
    </location>
</feature>
<dbReference type="PANTHER" id="PTHR43531:SF11">
    <property type="entry name" value="METHYL-ACCEPTING CHEMOTAXIS PROTEIN 3"/>
    <property type="match status" value="1"/>
</dbReference>